<evidence type="ECO:0000256" key="4">
    <source>
        <dbReference type="ARBA" id="ARBA00022692"/>
    </source>
</evidence>
<name>A0A212J5B1_9BACT</name>
<dbReference type="InterPro" id="IPR038430">
    <property type="entry name" value="NDAH_ubi_oxred_su3_sf"/>
</dbReference>
<accession>A0A212J5B1</accession>
<dbReference type="GO" id="GO:0008137">
    <property type="term" value="F:NADH dehydrogenase (ubiquinone) activity"/>
    <property type="evidence" value="ECO:0007669"/>
    <property type="project" value="InterPro"/>
</dbReference>
<dbReference type="PANTHER" id="PTHR11058">
    <property type="entry name" value="NADH-UBIQUINONE OXIDOREDUCTASE CHAIN 3"/>
    <property type="match status" value="1"/>
</dbReference>
<dbReference type="RefSeq" id="WP_192111321.1">
    <property type="nucleotide sequence ID" value="NZ_CABUEN010000005.1"/>
</dbReference>
<dbReference type="AlphaFoldDB" id="A0A212J5B1"/>
<sequence>MVPTVAGEEYLAILLLLIIALLFGVLTLFFGRFFRMRRPYREKLMPYESGNEPTAEPRTRFSIKFYYVAILFVIIDVEAIFLYTWAVEFVRLGSLGLAEMLTFMTLLVLAYAYAWKKGAFEWVK</sequence>
<dbReference type="HAMAP" id="MF_01394">
    <property type="entry name" value="NDH1_NuoA"/>
    <property type="match status" value="1"/>
</dbReference>
<dbReference type="GO" id="GO:0005886">
    <property type="term" value="C:plasma membrane"/>
    <property type="evidence" value="ECO:0007669"/>
    <property type="project" value="UniProtKB-SubCell"/>
</dbReference>
<dbReference type="GO" id="GO:0030964">
    <property type="term" value="C:NADH dehydrogenase complex"/>
    <property type="evidence" value="ECO:0007669"/>
    <property type="project" value="TreeGrafter"/>
</dbReference>
<feature type="transmembrane region" description="Helical" evidence="7">
    <location>
        <begin position="92"/>
        <end position="114"/>
    </location>
</feature>
<organism evidence="9">
    <name type="scientific">uncultured Desulfovibrio sp</name>
    <dbReference type="NCBI Taxonomy" id="167968"/>
    <lineage>
        <taxon>Bacteria</taxon>
        <taxon>Pseudomonadati</taxon>
        <taxon>Thermodesulfobacteriota</taxon>
        <taxon>Desulfovibrionia</taxon>
        <taxon>Desulfovibrionales</taxon>
        <taxon>Desulfovibrionaceae</taxon>
        <taxon>Desulfovibrio</taxon>
        <taxon>environmental samples</taxon>
    </lineage>
</organism>
<gene>
    <name evidence="7 9" type="primary">nuoA</name>
    <name evidence="9" type="ORF">KM92DES2_10555</name>
</gene>
<dbReference type="InterPro" id="IPR000440">
    <property type="entry name" value="NADH_UbQ/plastoQ_OxRdtase_su3"/>
</dbReference>
<evidence type="ECO:0000256" key="2">
    <source>
        <dbReference type="ARBA" id="ARBA00008472"/>
    </source>
</evidence>
<dbReference type="GO" id="GO:0048038">
    <property type="term" value="F:quinone binding"/>
    <property type="evidence" value="ECO:0007669"/>
    <property type="project" value="UniProtKB-KW"/>
</dbReference>
<dbReference type="Pfam" id="PF00507">
    <property type="entry name" value="Oxidored_q4"/>
    <property type="match status" value="1"/>
</dbReference>
<comment type="subunit">
    <text evidence="7">NDH-1 is composed of 14 different subunits. Subunits NuoA, H, J, K, L, M, N constitute the membrane sector of the complex.</text>
</comment>
<dbReference type="InterPro" id="IPR023043">
    <property type="entry name" value="NAD(P)H_OxRDtase_bac/plastid"/>
</dbReference>
<dbReference type="Gene3D" id="1.20.58.1610">
    <property type="entry name" value="NADH:ubiquinone/plastoquinone oxidoreductase, chain 3"/>
    <property type="match status" value="1"/>
</dbReference>
<keyword evidence="7" id="KW-1278">Translocase</keyword>
<evidence type="ECO:0000256" key="7">
    <source>
        <dbReference type="HAMAP-Rule" id="MF_01394"/>
    </source>
</evidence>
<proteinExistence type="inferred from homology"/>
<evidence type="ECO:0000256" key="6">
    <source>
        <dbReference type="ARBA" id="ARBA00023136"/>
    </source>
</evidence>
<keyword evidence="7 8" id="KW-0520">NAD</keyword>
<comment type="catalytic activity">
    <reaction evidence="7 8">
        <text>a quinone + NADH + 5 H(+)(in) = a quinol + NAD(+) + 4 H(+)(out)</text>
        <dbReference type="Rhea" id="RHEA:57888"/>
        <dbReference type="ChEBI" id="CHEBI:15378"/>
        <dbReference type="ChEBI" id="CHEBI:24646"/>
        <dbReference type="ChEBI" id="CHEBI:57540"/>
        <dbReference type="ChEBI" id="CHEBI:57945"/>
        <dbReference type="ChEBI" id="CHEBI:132124"/>
    </reaction>
</comment>
<comment type="similarity">
    <text evidence="2 7 8">Belongs to the complex I subunit 3 family.</text>
</comment>
<dbReference type="GO" id="GO:0050136">
    <property type="term" value="F:NADH dehydrogenase (quinone) (non-electrogenic) activity"/>
    <property type="evidence" value="ECO:0007669"/>
    <property type="project" value="UniProtKB-UniRule"/>
</dbReference>
<keyword evidence="7 8" id="KW-0874">Quinone</keyword>
<keyword evidence="6 7" id="KW-0472">Membrane</keyword>
<dbReference type="PANTHER" id="PTHR11058:SF9">
    <property type="entry name" value="NADH-UBIQUINONE OXIDOREDUCTASE CHAIN 3"/>
    <property type="match status" value="1"/>
</dbReference>
<evidence type="ECO:0000256" key="8">
    <source>
        <dbReference type="RuleBase" id="RU003639"/>
    </source>
</evidence>
<keyword evidence="4 7" id="KW-0812">Transmembrane</keyword>
<keyword evidence="5 7" id="KW-1133">Transmembrane helix</keyword>
<evidence type="ECO:0000256" key="3">
    <source>
        <dbReference type="ARBA" id="ARBA00022448"/>
    </source>
</evidence>
<evidence type="ECO:0000256" key="5">
    <source>
        <dbReference type="ARBA" id="ARBA00022989"/>
    </source>
</evidence>
<keyword evidence="9" id="KW-0560">Oxidoreductase</keyword>
<comment type="subcellular location">
    <subcellularLocation>
        <location evidence="7 8">Cell membrane</location>
        <topology evidence="7 8">Multi-pass membrane protein</topology>
    </subcellularLocation>
    <subcellularLocation>
        <location evidence="1">Membrane</location>
        <topology evidence="1">Multi-pass membrane protein</topology>
    </subcellularLocation>
</comment>
<keyword evidence="3 7" id="KW-0813">Transport</keyword>
<evidence type="ECO:0000256" key="1">
    <source>
        <dbReference type="ARBA" id="ARBA00004141"/>
    </source>
</evidence>
<reference evidence="9" key="1">
    <citation type="submission" date="2016-04" db="EMBL/GenBank/DDBJ databases">
        <authorList>
            <person name="Evans L.H."/>
            <person name="Alamgir A."/>
            <person name="Owens N."/>
            <person name="Weber N.D."/>
            <person name="Virtaneva K."/>
            <person name="Barbian K."/>
            <person name="Babar A."/>
            <person name="Rosenke K."/>
        </authorList>
    </citation>
    <scope>NUCLEOTIDE SEQUENCE</scope>
    <source>
        <strain evidence="9">92-2</strain>
    </source>
</reference>
<feature type="transmembrane region" description="Helical" evidence="7">
    <location>
        <begin position="12"/>
        <end position="34"/>
    </location>
</feature>
<keyword evidence="7" id="KW-1003">Cell membrane</keyword>
<dbReference type="EC" id="7.1.1.-" evidence="7"/>
<dbReference type="EMBL" id="FLUP01000001">
    <property type="protein sequence ID" value="SBV94640.1"/>
    <property type="molecule type" value="Genomic_DNA"/>
</dbReference>
<keyword evidence="7" id="KW-0830">Ubiquinone</keyword>
<protein>
    <recommendedName>
        <fullName evidence="7">NADH-quinone oxidoreductase subunit A</fullName>
        <ecNumber evidence="7">7.1.1.-</ecNumber>
    </recommendedName>
    <alternativeName>
        <fullName evidence="7">NADH dehydrogenase I subunit A</fullName>
    </alternativeName>
    <alternativeName>
        <fullName evidence="7">NDH-1 subunit A</fullName>
    </alternativeName>
    <alternativeName>
        <fullName evidence="7">NUO1</fullName>
    </alternativeName>
</protein>
<comment type="function">
    <text evidence="7">NDH-1 shuttles electrons from NADH, via FMN and iron-sulfur (Fe-S) centers, to quinones in the respiratory chain. The immediate electron acceptor for the enzyme in this species is believed to be ubiquinone. Couples the redox reaction to proton translocation (for every two electrons transferred, four hydrogen ions are translocated across the cytoplasmic membrane), and thus conserves the redox energy in a proton gradient.</text>
</comment>
<evidence type="ECO:0000313" key="9">
    <source>
        <dbReference type="EMBL" id="SBV94640.1"/>
    </source>
</evidence>
<feature type="transmembrane region" description="Helical" evidence="7">
    <location>
        <begin position="65"/>
        <end position="86"/>
    </location>
</feature>